<feature type="compositionally biased region" description="Polar residues" evidence="7">
    <location>
        <begin position="269"/>
        <end position="294"/>
    </location>
</feature>
<dbReference type="GO" id="GO:0000981">
    <property type="term" value="F:DNA-binding transcription factor activity, RNA polymerase II-specific"/>
    <property type="evidence" value="ECO:0007669"/>
    <property type="project" value="TreeGrafter"/>
</dbReference>
<keyword evidence="5" id="KW-0539">Nucleus</keyword>
<feature type="compositionally biased region" description="Pro residues" evidence="7">
    <location>
        <begin position="398"/>
        <end position="409"/>
    </location>
</feature>
<keyword evidence="4" id="KW-0804">Transcription</keyword>
<accession>A0A9Q8LCQ5</accession>
<evidence type="ECO:0000256" key="1">
    <source>
        <dbReference type="ARBA" id="ARBA00004123"/>
    </source>
</evidence>
<keyword evidence="10" id="KW-1185">Reference proteome</keyword>
<feature type="region of interest" description="Disordered" evidence="7">
    <location>
        <begin position="349"/>
        <end position="523"/>
    </location>
</feature>
<reference evidence="9" key="2">
    <citation type="journal article" date="2022" name="Microb. Genom.">
        <title>A chromosome-scale genome assembly of the tomato pathogen Cladosporium fulvum reveals a compartmentalized genome architecture and the presence of a dispensable chromosome.</title>
        <authorList>
            <person name="Zaccaron A.Z."/>
            <person name="Chen L.H."/>
            <person name="Samaras A."/>
            <person name="Stergiopoulos I."/>
        </authorList>
    </citation>
    <scope>NUCLEOTIDE SEQUENCE</scope>
    <source>
        <strain evidence="9">Race5_Kim</strain>
    </source>
</reference>
<comment type="similarity">
    <text evidence="6">Belongs to the MEF2 family.</text>
</comment>
<dbReference type="Proteomes" id="UP000756132">
    <property type="component" value="Chromosome 3"/>
</dbReference>
<dbReference type="Gene3D" id="3.40.1810.10">
    <property type="entry name" value="Transcription factor, MADS-box"/>
    <property type="match status" value="1"/>
</dbReference>
<feature type="compositionally biased region" description="Low complexity" evidence="7">
    <location>
        <begin position="208"/>
        <end position="226"/>
    </location>
</feature>
<feature type="compositionally biased region" description="Low complexity" evidence="7">
    <location>
        <begin position="466"/>
        <end position="477"/>
    </location>
</feature>
<dbReference type="InterPro" id="IPR002100">
    <property type="entry name" value="TF_MADSbox"/>
</dbReference>
<dbReference type="AlphaFoldDB" id="A0A9Q8LCQ5"/>
<feature type="domain" description="MADS-box" evidence="8">
    <location>
        <begin position="1"/>
        <end position="61"/>
    </location>
</feature>
<name>A0A9Q8LCQ5_PASFU</name>
<evidence type="ECO:0000256" key="4">
    <source>
        <dbReference type="ARBA" id="ARBA00023163"/>
    </source>
</evidence>
<dbReference type="InterPro" id="IPR033896">
    <property type="entry name" value="MEF2-like_N"/>
</dbReference>
<feature type="compositionally biased region" description="Pro residues" evidence="7">
    <location>
        <begin position="259"/>
        <end position="268"/>
    </location>
</feature>
<dbReference type="CDD" id="cd00265">
    <property type="entry name" value="MADS_MEF2_like"/>
    <property type="match status" value="1"/>
</dbReference>
<dbReference type="SUPFAM" id="SSF55455">
    <property type="entry name" value="SRF-like"/>
    <property type="match status" value="1"/>
</dbReference>
<dbReference type="FunFam" id="3.40.1810.10:FF:000013">
    <property type="entry name" value="Transcription factor, MADS-box"/>
    <property type="match status" value="1"/>
</dbReference>
<dbReference type="InterPro" id="IPR036879">
    <property type="entry name" value="TF_MADSbox_sf"/>
</dbReference>
<feature type="compositionally biased region" description="Polar residues" evidence="7">
    <location>
        <begin position="570"/>
        <end position="584"/>
    </location>
</feature>
<feature type="compositionally biased region" description="Basic and acidic residues" evidence="7">
    <location>
        <begin position="77"/>
        <end position="92"/>
    </location>
</feature>
<feature type="compositionally biased region" description="Pro residues" evidence="7">
    <location>
        <begin position="227"/>
        <end position="239"/>
    </location>
</feature>
<evidence type="ECO:0000313" key="9">
    <source>
        <dbReference type="EMBL" id="UJO15037.1"/>
    </source>
</evidence>
<dbReference type="PANTHER" id="PTHR11945">
    <property type="entry name" value="MADS BOX PROTEIN"/>
    <property type="match status" value="1"/>
</dbReference>
<dbReference type="KEGG" id="ffu:CLAFUR5_08300"/>
<feature type="compositionally biased region" description="Basic and acidic residues" evidence="7">
    <location>
        <begin position="585"/>
        <end position="607"/>
    </location>
</feature>
<evidence type="ECO:0000256" key="7">
    <source>
        <dbReference type="SAM" id="MobiDB-lite"/>
    </source>
</evidence>
<proteinExistence type="inferred from homology"/>
<dbReference type="SMART" id="SM00432">
    <property type="entry name" value="MADS"/>
    <property type="match status" value="1"/>
</dbReference>
<feature type="compositionally biased region" description="Low complexity" evidence="7">
    <location>
        <begin position="489"/>
        <end position="500"/>
    </location>
</feature>
<protein>
    <submittedName>
        <fullName evidence="9">MADS-box MEF2 type transcription factor MIG1</fullName>
    </submittedName>
</protein>
<dbReference type="GeneID" id="71988178"/>
<dbReference type="RefSeq" id="XP_047759403.1">
    <property type="nucleotide sequence ID" value="XM_047907448.1"/>
</dbReference>
<dbReference type="EMBL" id="CP090165">
    <property type="protein sequence ID" value="UJO15037.1"/>
    <property type="molecule type" value="Genomic_DNA"/>
</dbReference>
<dbReference type="PANTHER" id="PTHR11945:SF534">
    <property type="entry name" value="MYOCYTE-SPECIFIC ENHANCER FACTOR 2"/>
    <property type="match status" value="1"/>
</dbReference>
<feature type="region of interest" description="Disordered" evidence="7">
    <location>
        <begin position="562"/>
        <end position="607"/>
    </location>
</feature>
<dbReference type="Pfam" id="PF00319">
    <property type="entry name" value="SRF-TF"/>
    <property type="match status" value="1"/>
</dbReference>
<dbReference type="PRINTS" id="PR00404">
    <property type="entry name" value="MADSDOMAIN"/>
</dbReference>
<evidence type="ECO:0000256" key="6">
    <source>
        <dbReference type="ARBA" id="ARBA00025805"/>
    </source>
</evidence>
<evidence type="ECO:0000256" key="3">
    <source>
        <dbReference type="ARBA" id="ARBA00023125"/>
    </source>
</evidence>
<dbReference type="GO" id="GO:0000978">
    <property type="term" value="F:RNA polymerase II cis-regulatory region sequence-specific DNA binding"/>
    <property type="evidence" value="ECO:0007669"/>
    <property type="project" value="TreeGrafter"/>
</dbReference>
<reference evidence="9" key="1">
    <citation type="submission" date="2021-12" db="EMBL/GenBank/DDBJ databases">
        <authorList>
            <person name="Zaccaron A."/>
            <person name="Stergiopoulos I."/>
        </authorList>
    </citation>
    <scope>NUCLEOTIDE SEQUENCE</scope>
    <source>
        <strain evidence="9">Race5_Kim</strain>
    </source>
</reference>
<dbReference type="OMA" id="LGRYQYF"/>
<feature type="compositionally biased region" description="Basic and acidic residues" evidence="7">
    <location>
        <begin position="355"/>
        <end position="365"/>
    </location>
</feature>
<dbReference type="GO" id="GO:0005634">
    <property type="term" value="C:nucleus"/>
    <property type="evidence" value="ECO:0007669"/>
    <property type="project" value="UniProtKB-SubCell"/>
</dbReference>
<dbReference type="OrthoDB" id="1898716at2759"/>
<feature type="compositionally biased region" description="Polar residues" evidence="7">
    <location>
        <begin position="453"/>
        <end position="465"/>
    </location>
</feature>
<evidence type="ECO:0000259" key="8">
    <source>
        <dbReference type="PROSITE" id="PS50066"/>
    </source>
</evidence>
<feature type="region of interest" description="Disordered" evidence="7">
    <location>
        <begin position="77"/>
        <end position="326"/>
    </location>
</feature>
<sequence>MGRRKIEIKPIRDDRNRSVTFLKRKGGLFKKAHELSVLCSVDVAVIIFGHNKKLYEYSSSDINDIVGRFQYYGGAHEHKGPQDFADKHAGAHDDDEDDEDGAHEAGEDSGTPQPDHTMMHPQMANHPAFQHVRHGTPQGSPPMHNGGMPHFTRGPSPLPPGMSPPSSRNAVHPAQQHIRRTSSNLVPQGPPQQPNYAYTPNPPFYNPQAAAAAQAHMAQRVQHGQTYPPPYPPPVPQHPQHPHIQQAYMQDDRTSSMPPNYPPQPPPQANMQRHQSSENLQVPGQQGHASPQPGQQRHTPSPQPPPQQHEFQSPQMPQPRPLPAHARSHSIFTPIDDTRSLLAQHWGATSNAEVPRPDPDPEIKIEGGGPRSASIDVAQMQRENQARANGMSPRPSHQMPPPTKSPQPPQRTASTPNVPPPGRMNNNQSEPKRPRLKVQIPQGASDDEAGTAESGQGDDSNTSGVGQPPTTQQQGQPSHGVVLPPPSPSAGALLSAGAQGPPNPFARPAPPMSTNPHAANRDAALNTIETPISALPSRFMNNDLLSSPSSFYPEWGFGRSGADNMLPSPLNFTTPVVSNGQGWQRTEEERKRGSEDQEGGDQKRVKQ</sequence>
<dbReference type="GO" id="GO:0045944">
    <property type="term" value="P:positive regulation of transcription by RNA polymerase II"/>
    <property type="evidence" value="ECO:0007669"/>
    <property type="project" value="InterPro"/>
</dbReference>
<evidence type="ECO:0000313" key="10">
    <source>
        <dbReference type="Proteomes" id="UP000756132"/>
    </source>
</evidence>
<feature type="compositionally biased region" description="Pro residues" evidence="7">
    <location>
        <begin position="501"/>
        <end position="513"/>
    </location>
</feature>
<keyword evidence="3" id="KW-0238">DNA-binding</keyword>
<organism evidence="9 10">
    <name type="scientific">Passalora fulva</name>
    <name type="common">Tomato leaf mold</name>
    <name type="synonym">Cladosporium fulvum</name>
    <dbReference type="NCBI Taxonomy" id="5499"/>
    <lineage>
        <taxon>Eukaryota</taxon>
        <taxon>Fungi</taxon>
        <taxon>Dikarya</taxon>
        <taxon>Ascomycota</taxon>
        <taxon>Pezizomycotina</taxon>
        <taxon>Dothideomycetes</taxon>
        <taxon>Dothideomycetidae</taxon>
        <taxon>Mycosphaerellales</taxon>
        <taxon>Mycosphaerellaceae</taxon>
        <taxon>Fulvia</taxon>
    </lineage>
</organism>
<evidence type="ECO:0000256" key="2">
    <source>
        <dbReference type="ARBA" id="ARBA00023015"/>
    </source>
</evidence>
<gene>
    <name evidence="9" type="ORF">CLAFUR5_08300</name>
</gene>
<dbReference type="PROSITE" id="PS50066">
    <property type="entry name" value="MADS_BOX_2"/>
    <property type="match status" value="1"/>
</dbReference>
<comment type="subcellular location">
    <subcellularLocation>
        <location evidence="1">Nucleus</location>
    </subcellularLocation>
</comment>
<dbReference type="GO" id="GO:0008301">
    <property type="term" value="F:DNA binding, bending"/>
    <property type="evidence" value="ECO:0007669"/>
    <property type="project" value="UniProtKB-ARBA"/>
</dbReference>
<dbReference type="GO" id="GO:0046983">
    <property type="term" value="F:protein dimerization activity"/>
    <property type="evidence" value="ECO:0007669"/>
    <property type="project" value="InterPro"/>
</dbReference>
<dbReference type="PROSITE" id="PS00350">
    <property type="entry name" value="MADS_BOX_1"/>
    <property type="match status" value="1"/>
</dbReference>
<dbReference type="PRINTS" id="PR01217">
    <property type="entry name" value="PRICHEXTENSN"/>
</dbReference>
<keyword evidence="2" id="KW-0805">Transcription regulation</keyword>
<dbReference type="GO" id="GO:0033554">
    <property type="term" value="P:cellular response to stress"/>
    <property type="evidence" value="ECO:0007669"/>
    <property type="project" value="UniProtKB-ARBA"/>
</dbReference>
<evidence type="ECO:0000256" key="5">
    <source>
        <dbReference type="ARBA" id="ARBA00023242"/>
    </source>
</evidence>